<feature type="transmembrane region" description="Helical" evidence="6">
    <location>
        <begin position="368"/>
        <end position="389"/>
    </location>
</feature>
<feature type="transmembrane region" description="Helical" evidence="6">
    <location>
        <begin position="9"/>
        <end position="28"/>
    </location>
</feature>
<dbReference type="PANTHER" id="PTHR43791">
    <property type="entry name" value="PERMEASE-RELATED"/>
    <property type="match status" value="1"/>
</dbReference>
<gene>
    <name evidence="8" type="ORF">ABW99_20610</name>
</gene>
<feature type="transmembrane region" description="Helical" evidence="6">
    <location>
        <begin position="245"/>
        <end position="266"/>
    </location>
</feature>
<dbReference type="InterPro" id="IPR011701">
    <property type="entry name" value="MFS"/>
</dbReference>
<feature type="transmembrane region" description="Helical" evidence="6">
    <location>
        <begin position="311"/>
        <end position="331"/>
    </location>
</feature>
<dbReference type="Pfam" id="PF07690">
    <property type="entry name" value="MFS_1"/>
    <property type="match status" value="1"/>
</dbReference>
<keyword evidence="5 6" id="KW-0472">Membrane</keyword>
<keyword evidence="3 6" id="KW-0812">Transmembrane</keyword>
<dbReference type="SUPFAM" id="SSF103473">
    <property type="entry name" value="MFS general substrate transporter"/>
    <property type="match status" value="1"/>
</dbReference>
<feature type="transmembrane region" description="Helical" evidence="6">
    <location>
        <begin position="48"/>
        <end position="67"/>
    </location>
</feature>
<evidence type="ECO:0000256" key="4">
    <source>
        <dbReference type="ARBA" id="ARBA00022989"/>
    </source>
</evidence>
<dbReference type="PROSITE" id="PS50850">
    <property type="entry name" value="MFS"/>
    <property type="match status" value="1"/>
</dbReference>
<dbReference type="RefSeq" id="WP_047216182.1">
    <property type="nucleotide sequence ID" value="NZ_CP011568.3"/>
</dbReference>
<feature type="transmembrane region" description="Helical" evidence="6">
    <location>
        <begin position="401"/>
        <end position="422"/>
    </location>
</feature>
<dbReference type="GO" id="GO:0016020">
    <property type="term" value="C:membrane"/>
    <property type="evidence" value="ECO:0007669"/>
    <property type="project" value="UniProtKB-SubCell"/>
</dbReference>
<dbReference type="InterPro" id="IPR036259">
    <property type="entry name" value="MFS_trans_sf"/>
</dbReference>
<dbReference type="GO" id="GO:0022857">
    <property type="term" value="F:transmembrane transporter activity"/>
    <property type="evidence" value="ECO:0007669"/>
    <property type="project" value="InterPro"/>
</dbReference>
<reference evidence="9" key="1">
    <citation type="submission" date="2015-06" db="EMBL/GenBank/DDBJ databases">
        <authorList>
            <person name="Lim Y.L."/>
            <person name="Ee R."/>
            <person name="Yong D."/>
            <person name="How K.Y."/>
            <person name="Yin W.F."/>
            <person name="Chan K.G."/>
        </authorList>
    </citation>
    <scope>NUCLEOTIDE SEQUENCE [LARGE SCALE GENOMIC DNA]</scope>
    <source>
        <strain evidence="9">DSM 25325</strain>
    </source>
</reference>
<feature type="domain" description="Major facilitator superfamily (MFS) profile" evidence="7">
    <location>
        <begin position="17"/>
        <end position="426"/>
    </location>
</feature>
<dbReference type="EMBL" id="CP011568">
    <property type="protein sequence ID" value="AKJ70249.1"/>
    <property type="molecule type" value="Genomic_DNA"/>
</dbReference>
<feature type="transmembrane region" description="Helical" evidence="6">
    <location>
        <begin position="116"/>
        <end position="133"/>
    </location>
</feature>
<dbReference type="Gene3D" id="1.20.1250.20">
    <property type="entry name" value="MFS general substrate transporter like domains"/>
    <property type="match status" value="2"/>
</dbReference>
<evidence type="ECO:0000256" key="5">
    <source>
        <dbReference type="ARBA" id="ARBA00023136"/>
    </source>
</evidence>
<dbReference type="InterPro" id="IPR020846">
    <property type="entry name" value="MFS_dom"/>
</dbReference>
<evidence type="ECO:0000256" key="2">
    <source>
        <dbReference type="ARBA" id="ARBA00022448"/>
    </source>
</evidence>
<dbReference type="PATRIC" id="fig|445709.3.peg.4321"/>
<dbReference type="KEGG" id="ptx:ABW99_20610"/>
<evidence type="ECO:0000256" key="1">
    <source>
        <dbReference type="ARBA" id="ARBA00004141"/>
    </source>
</evidence>
<dbReference type="FunFam" id="1.20.1250.20:FF:000018">
    <property type="entry name" value="MFS transporter permease"/>
    <property type="match status" value="1"/>
</dbReference>
<dbReference type="PANTHER" id="PTHR43791:SF36">
    <property type="entry name" value="TRANSPORTER, PUTATIVE (AFU_ORTHOLOGUE AFUA_6G08340)-RELATED"/>
    <property type="match status" value="1"/>
</dbReference>
<feature type="transmembrane region" description="Helical" evidence="6">
    <location>
        <begin position="337"/>
        <end position="356"/>
    </location>
</feature>
<comment type="subcellular location">
    <subcellularLocation>
        <location evidence="1">Membrane</location>
        <topology evidence="1">Multi-pass membrane protein</topology>
    </subcellularLocation>
</comment>
<dbReference type="CDD" id="cd17319">
    <property type="entry name" value="MFS_ExuT_GudP_like"/>
    <property type="match status" value="1"/>
</dbReference>
<feature type="transmembrane region" description="Helical" evidence="6">
    <location>
        <begin position="272"/>
        <end position="299"/>
    </location>
</feature>
<proteinExistence type="predicted"/>
<protein>
    <submittedName>
        <fullName evidence="8">MFS transporter</fullName>
    </submittedName>
</protein>
<keyword evidence="4 6" id="KW-1133">Transmembrane helix</keyword>
<evidence type="ECO:0000256" key="6">
    <source>
        <dbReference type="SAM" id="Phobius"/>
    </source>
</evidence>
<keyword evidence="9" id="KW-1185">Reference proteome</keyword>
<evidence type="ECO:0000259" key="7">
    <source>
        <dbReference type="PROSITE" id="PS50850"/>
    </source>
</evidence>
<evidence type="ECO:0000313" key="9">
    <source>
        <dbReference type="Proteomes" id="UP000036700"/>
    </source>
</evidence>
<feature type="transmembrane region" description="Helical" evidence="6">
    <location>
        <begin position="88"/>
        <end position="110"/>
    </location>
</feature>
<keyword evidence="2" id="KW-0813">Transport</keyword>
<accession>A0A0G3EW52</accession>
<sequence>MSAPSHSRLYCRIAVRIIPFLFICYVLNFIDRVNIGFAKLQFLHDLGLGEGAFGMATGIFFISYAAFELPSNLMLARIGARKTLMRIMLLWGLCTVGQTFMTGATSLYVLRFLLGMAEAGFFPGLILYLSYWFPDTVRARVNSVLLLAVPIAGIVGGPLSGSIMSQLHDFMGLRGWQWLFLIEGVPAIVLGLLAPFMLSDRPDTAKWLSGAERQMLQQDLTHTHAKAVIGHEHISLMEILRSRRILGLATVYFCIYVGLVAVAFWGPTILKFSGVVSVASIGWLSGLISVLTMLGNLAIAYSSDRRMERRWHIAGCMVATAVSLFLLRFSLGNVPVTVALVAIAQLSIFTVPIIYWTIPAAQLVGRSAAAGIAIISALGSIGGAFSSWIVGGMMARTGSPYAGLAIVGGLLLFGAILLMWMVPGKSSEFTKPLQQVA</sequence>
<organism evidence="8 9">
    <name type="scientific">Pandoraea thiooxydans</name>
    <dbReference type="NCBI Taxonomy" id="445709"/>
    <lineage>
        <taxon>Bacteria</taxon>
        <taxon>Pseudomonadati</taxon>
        <taxon>Pseudomonadota</taxon>
        <taxon>Betaproteobacteria</taxon>
        <taxon>Burkholderiales</taxon>
        <taxon>Burkholderiaceae</taxon>
        <taxon>Pandoraea</taxon>
    </lineage>
</organism>
<dbReference type="Proteomes" id="UP000036700">
    <property type="component" value="Chromosome"/>
</dbReference>
<dbReference type="OrthoDB" id="5441967at2"/>
<evidence type="ECO:0000313" key="8">
    <source>
        <dbReference type="EMBL" id="AKJ70249.1"/>
    </source>
</evidence>
<dbReference type="STRING" id="445709.ABW99_20610"/>
<dbReference type="AlphaFoldDB" id="A0A0G3EW52"/>
<feature type="transmembrane region" description="Helical" evidence="6">
    <location>
        <begin position="176"/>
        <end position="198"/>
    </location>
</feature>
<evidence type="ECO:0000256" key="3">
    <source>
        <dbReference type="ARBA" id="ARBA00022692"/>
    </source>
</evidence>
<name>A0A0G3EW52_9BURK</name>
<feature type="transmembrane region" description="Helical" evidence="6">
    <location>
        <begin position="145"/>
        <end position="164"/>
    </location>
</feature>